<evidence type="ECO:0000313" key="8">
    <source>
        <dbReference type="Proteomes" id="UP000543224"/>
    </source>
</evidence>
<evidence type="ECO:0000256" key="1">
    <source>
        <dbReference type="ARBA" id="ARBA00022722"/>
    </source>
</evidence>
<keyword evidence="3" id="KW-0378">Hydrolase</keyword>
<evidence type="ECO:0000259" key="5">
    <source>
        <dbReference type="SMART" id="SM00670"/>
    </source>
</evidence>
<accession>A0A6V8P085</accession>
<protein>
    <recommendedName>
        <fullName evidence="5">PIN domain-containing protein</fullName>
    </recommendedName>
</protein>
<dbReference type="Proteomes" id="UP000543224">
    <property type="component" value="Unassembled WGS sequence"/>
</dbReference>
<evidence type="ECO:0000256" key="2">
    <source>
        <dbReference type="ARBA" id="ARBA00022723"/>
    </source>
</evidence>
<dbReference type="EMBL" id="BLRX01000245">
    <property type="protein sequence ID" value="GFP25877.1"/>
    <property type="molecule type" value="Genomic_DNA"/>
</dbReference>
<proteinExistence type="predicted"/>
<keyword evidence="9" id="KW-1185">Reference proteome</keyword>
<evidence type="ECO:0000313" key="7">
    <source>
        <dbReference type="EMBL" id="GFP28482.1"/>
    </source>
</evidence>
<name>A0A6V8P085_9ACTN</name>
<gene>
    <name evidence="6" type="ORF">HKBW3S25_01358</name>
    <name evidence="7" type="ORF">HKBW3S33_01897</name>
</gene>
<sequence>MIRAFIDASVLFAASYSSTGASREIIRQAIRGNVTLVTSKLVFEETTENLSTKAPEALASLKQFLGTVPFELVRPTKRQVLQVASYTALKDAPIVAAAKRAEVDYLVSLDRHHLVSVPEVAQRSGLKIILPKELLEEIRRQTGND</sequence>
<organism evidence="6 8">
    <name type="scientific">Candidatus Hakubella thermalkaliphila</name>
    <dbReference type="NCBI Taxonomy" id="2754717"/>
    <lineage>
        <taxon>Bacteria</taxon>
        <taxon>Bacillati</taxon>
        <taxon>Actinomycetota</taxon>
        <taxon>Actinomycetota incertae sedis</taxon>
        <taxon>Candidatus Hakubellales</taxon>
        <taxon>Candidatus Hakubellaceae</taxon>
        <taxon>Candidatus Hakubella</taxon>
    </lineage>
</organism>
<dbReference type="GO" id="GO:0046872">
    <property type="term" value="F:metal ion binding"/>
    <property type="evidence" value="ECO:0007669"/>
    <property type="project" value="UniProtKB-KW"/>
</dbReference>
<keyword evidence="4" id="KW-0460">Magnesium</keyword>
<dbReference type="Pfam" id="PF13470">
    <property type="entry name" value="PIN_3"/>
    <property type="match status" value="1"/>
</dbReference>
<feature type="domain" description="PIN" evidence="5">
    <location>
        <begin position="2"/>
        <end position="115"/>
    </location>
</feature>
<dbReference type="InterPro" id="IPR002716">
    <property type="entry name" value="PIN_dom"/>
</dbReference>
<reference evidence="8 9" key="1">
    <citation type="journal article" date="2020" name="Front. Microbiol.">
        <title>Single-cell genomics of novel Actinobacteria with the Wood-Ljungdahl pathway discovered in a serpentinizing system.</title>
        <authorList>
            <person name="Merino N."/>
            <person name="Kawai M."/>
            <person name="Boyd E.S."/>
            <person name="Colman D.R."/>
            <person name="McGlynn S.E."/>
            <person name="Nealson K.H."/>
            <person name="Kurokawa K."/>
            <person name="Hongoh Y."/>
        </authorList>
    </citation>
    <scope>NUCLEOTIDE SEQUENCE [LARGE SCALE GENOMIC DNA]</scope>
    <source>
        <strain evidence="6 8">S25</strain>
        <strain evidence="7 9">S33</strain>
    </source>
</reference>
<dbReference type="GO" id="GO:0016787">
    <property type="term" value="F:hydrolase activity"/>
    <property type="evidence" value="ECO:0007669"/>
    <property type="project" value="UniProtKB-KW"/>
</dbReference>
<dbReference type="SMART" id="SM00670">
    <property type="entry name" value="PINc"/>
    <property type="match status" value="1"/>
</dbReference>
<dbReference type="SUPFAM" id="SSF88723">
    <property type="entry name" value="PIN domain-like"/>
    <property type="match status" value="1"/>
</dbReference>
<evidence type="ECO:0000313" key="9">
    <source>
        <dbReference type="Proteomes" id="UP000591948"/>
    </source>
</evidence>
<evidence type="ECO:0000313" key="6">
    <source>
        <dbReference type="EMBL" id="GFP25877.1"/>
    </source>
</evidence>
<dbReference type="RefSeq" id="WP_176233864.1">
    <property type="nucleotide sequence ID" value="NZ_BLRY01000242.1"/>
</dbReference>
<dbReference type="AlphaFoldDB" id="A0A6V8P085"/>
<keyword evidence="1" id="KW-0540">Nuclease</keyword>
<dbReference type="EMBL" id="BLRY01000242">
    <property type="protein sequence ID" value="GFP28482.1"/>
    <property type="molecule type" value="Genomic_DNA"/>
</dbReference>
<comment type="caution">
    <text evidence="6">The sequence shown here is derived from an EMBL/GenBank/DDBJ whole genome shotgun (WGS) entry which is preliminary data.</text>
</comment>
<dbReference type="Proteomes" id="UP000591948">
    <property type="component" value="Unassembled WGS sequence"/>
</dbReference>
<dbReference type="GO" id="GO:0004518">
    <property type="term" value="F:nuclease activity"/>
    <property type="evidence" value="ECO:0007669"/>
    <property type="project" value="UniProtKB-KW"/>
</dbReference>
<dbReference type="Gene3D" id="3.40.50.1010">
    <property type="entry name" value="5'-nuclease"/>
    <property type="match status" value="1"/>
</dbReference>
<dbReference type="CDD" id="cd09854">
    <property type="entry name" value="PIN_VapC-like"/>
    <property type="match status" value="1"/>
</dbReference>
<dbReference type="InterPro" id="IPR029060">
    <property type="entry name" value="PIN-like_dom_sf"/>
</dbReference>
<evidence type="ECO:0000256" key="4">
    <source>
        <dbReference type="ARBA" id="ARBA00022842"/>
    </source>
</evidence>
<keyword evidence="2" id="KW-0479">Metal-binding</keyword>
<evidence type="ECO:0000256" key="3">
    <source>
        <dbReference type="ARBA" id="ARBA00022801"/>
    </source>
</evidence>